<evidence type="ECO:0000256" key="2">
    <source>
        <dbReference type="SAM" id="Phobius"/>
    </source>
</evidence>
<accession>A0A9W6VFU7</accession>
<evidence type="ECO:0000313" key="4">
    <source>
        <dbReference type="Proteomes" id="UP001165136"/>
    </source>
</evidence>
<protein>
    <recommendedName>
        <fullName evidence="5">DUF1542 domain-containing protein</fullName>
    </recommendedName>
</protein>
<evidence type="ECO:0000256" key="1">
    <source>
        <dbReference type="SAM" id="MobiDB-lite"/>
    </source>
</evidence>
<dbReference type="EMBL" id="BSTI01000007">
    <property type="protein sequence ID" value="GLY67145.1"/>
    <property type="molecule type" value="Genomic_DNA"/>
</dbReference>
<feature type="region of interest" description="Disordered" evidence="1">
    <location>
        <begin position="246"/>
        <end position="277"/>
    </location>
</feature>
<keyword evidence="2" id="KW-1133">Transmembrane helix</keyword>
<reference evidence="3" key="1">
    <citation type="submission" date="2023-03" db="EMBL/GenBank/DDBJ databases">
        <title>Amycolatopsis taiwanensis NBRC 103393.</title>
        <authorList>
            <person name="Ichikawa N."/>
            <person name="Sato H."/>
            <person name="Tonouchi N."/>
        </authorList>
    </citation>
    <scope>NUCLEOTIDE SEQUENCE</scope>
    <source>
        <strain evidence="3">NBRC 103393</strain>
    </source>
</reference>
<proteinExistence type="predicted"/>
<keyword evidence="2" id="KW-0812">Transmembrane</keyword>
<name>A0A9W6VFU7_9PSEU</name>
<keyword evidence="2" id="KW-0472">Membrane</keyword>
<organism evidence="3 4">
    <name type="scientific">Amycolatopsis taiwanensis</name>
    <dbReference type="NCBI Taxonomy" id="342230"/>
    <lineage>
        <taxon>Bacteria</taxon>
        <taxon>Bacillati</taxon>
        <taxon>Actinomycetota</taxon>
        <taxon>Actinomycetes</taxon>
        <taxon>Pseudonocardiales</taxon>
        <taxon>Pseudonocardiaceae</taxon>
        <taxon>Amycolatopsis</taxon>
    </lineage>
</organism>
<gene>
    <name evidence="3" type="ORF">Atai01_37640</name>
</gene>
<feature type="transmembrane region" description="Helical" evidence="2">
    <location>
        <begin position="27"/>
        <end position="49"/>
    </location>
</feature>
<sequence>MANTVCVLGYTSDLVRFKTTEFVGSKAMGTAITVIVLLLIIGGGIVYFAKSQAATRQRQLDDVKADARRLVERLGGQVLNLTGTDTASKQALADAAERYNAAGSQLEQAQTAEQAKLVKETALEGLYYVRAARTAMGMDPGPKLPEEIERERAGKVTEHRKVEVEGRDYEASPNPGEGTPYYYPGGRVAGRPVPQGWYSEPWWKPALVAGAWGLGSMFLFSAMFSGMSGIASAQAWEAGYDAGQAEAMGGSDGGDAGGSDDGGFDGGDGGGFDGGGFDGGGFDGGGFDFGGGDW</sequence>
<feature type="compositionally biased region" description="Gly residues" evidence="1">
    <location>
        <begin position="250"/>
        <end position="277"/>
    </location>
</feature>
<dbReference type="Proteomes" id="UP001165136">
    <property type="component" value="Unassembled WGS sequence"/>
</dbReference>
<dbReference type="AlphaFoldDB" id="A0A9W6VFU7"/>
<evidence type="ECO:0000313" key="3">
    <source>
        <dbReference type="EMBL" id="GLY67145.1"/>
    </source>
</evidence>
<keyword evidence="4" id="KW-1185">Reference proteome</keyword>
<comment type="caution">
    <text evidence="3">The sequence shown here is derived from an EMBL/GenBank/DDBJ whole genome shotgun (WGS) entry which is preliminary data.</text>
</comment>
<evidence type="ECO:0008006" key="5">
    <source>
        <dbReference type="Google" id="ProtNLM"/>
    </source>
</evidence>